<protein>
    <submittedName>
        <fullName evidence="1">Uncharacterized protein</fullName>
    </submittedName>
</protein>
<gene>
    <name evidence="1" type="ORF">TR127356</name>
</gene>
<name>A0A0X3PXT1_SCHSO</name>
<proteinExistence type="predicted"/>
<feature type="non-terminal residue" evidence="1">
    <location>
        <position position="1"/>
    </location>
</feature>
<organism evidence="1">
    <name type="scientific">Schistocephalus solidus</name>
    <name type="common">Tapeworm</name>
    <dbReference type="NCBI Taxonomy" id="70667"/>
    <lineage>
        <taxon>Eukaryota</taxon>
        <taxon>Metazoa</taxon>
        <taxon>Spiralia</taxon>
        <taxon>Lophotrochozoa</taxon>
        <taxon>Platyhelminthes</taxon>
        <taxon>Cestoda</taxon>
        <taxon>Eucestoda</taxon>
        <taxon>Diphyllobothriidea</taxon>
        <taxon>Diphyllobothriidae</taxon>
        <taxon>Schistocephalus</taxon>
    </lineage>
</organism>
<accession>A0A0X3PXT1</accession>
<dbReference type="EMBL" id="GEEE01006917">
    <property type="protein sequence ID" value="JAP56308.1"/>
    <property type="molecule type" value="Transcribed_RNA"/>
</dbReference>
<dbReference type="AlphaFoldDB" id="A0A0X3PXT1"/>
<sequence length="118" mass="13415">RSHAEYPTGNWASRLGLSYNFKYPSPRHDGACTFCLAIRQMKRCLQNTSKNRRIGKCVGIFRRGRRRQSVSISWSTGNSLNFYNVLKNVAWNVATGQDKSIFHRTEDQASLTCLVGSL</sequence>
<evidence type="ECO:0000313" key="1">
    <source>
        <dbReference type="EMBL" id="JAP56308.1"/>
    </source>
</evidence>
<reference evidence="1" key="1">
    <citation type="submission" date="2016-01" db="EMBL/GenBank/DDBJ databases">
        <title>Reference transcriptome for the parasite Schistocephalus solidus: insights into the molecular evolution of parasitism.</title>
        <authorList>
            <person name="Hebert F.O."/>
            <person name="Grambauer S."/>
            <person name="Barber I."/>
            <person name="Landry C.R."/>
            <person name="Aubin-Horth N."/>
        </authorList>
    </citation>
    <scope>NUCLEOTIDE SEQUENCE</scope>
</reference>